<evidence type="ECO:0000256" key="1">
    <source>
        <dbReference type="ARBA" id="ARBA00009156"/>
    </source>
</evidence>
<dbReference type="GO" id="GO:0005524">
    <property type="term" value="F:ATP binding"/>
    <property type="evidence" value="ECO:0007669"/>
    <property type="project" value="UniProtKB-KW"/>
</dbReference>
<name>A0A285NGX3_9HYPH</name>
<dbReference type="GO" id="GO:0005829">
    <property type="term" value="C:cytosol"/>
    <property type="evidence" value="ECO:0007669"/>
    <property type="project" value="TreeGrafter"/>
</dbReference>
<dbReference type="GO" id="GO:0019563">
    <property type="term" value="P:glycerol catabolic process"/>
    <property type="evidence" value="ECO:0007669"/>
    <property type="project" value="TreeGrafter"/>
</dbReference>
<keyword evidence="11" id="KW-1185">Reference proteome</keyword>
<dbReference type="Proteomes" id="UP000219439">
    <property type="component" value="Unassembled WGS sequence"/>
</dbReference>
<dbReference type="InterPro" id="IPR000577">
    <property type="entry name" value="Carb_kinase_FGGY"/>
</dbReference>
<evidence type="ECO:0000256" key="5">
    <source>
        <dbReference type="ARBA" id="ARBA00022840"/>
    </source>
</evidence>
<dbReference type="PANTHER" id="PTHR10196:SF69">
    <property type="entry name" value="GLYCEROL KINASE"/>
    <property type="match status" value="1"/>
</dbReference>
<protein>
    <recommendedName>
        <fullName evidence="6">ATP:glycerol 3-phosphotransferase</fullName>
    </recommendedName>
</protein>
<proteinExistence type="inferred from homology"/>
<dbReference type="OrthoDB" id="9805576at2"/>
<feature type="domain" description="Carbohydrate kinase FGGY C-terminal" evidence="9">
    <location>
        <begin position="246"/>
        <end position="432"/>
    </location>
</feature>
<dbReference type="InterPro" id="IPR018485">
    <property type="entry name" value="FGGY_C"/>
</dbReference>
<evidence type="ECO:0000259" key="9">
    <source>
        <dbReference type="Pfam" id="PF02782"/>
    </source>
</evidence>
<keyword evidence="2 7" id="KW-0808">Transferase</keyword>
<sequence length="472" mass="51161">MSVIAIDQGTTSTRSLKLNEDGQYSITHSIAHEQHYPQPGWVEHDPEELIRNIQACINASGKVDAIGIDNQGESCLAWDAETKEALTSVIVWQDKRTSNVIEKLKQEDHEETTLAKAGLPLDPYFSASKLGWIIKNSPEAKEAQSRGKLRLGTTDAFFLDRLTGKCVTDITTASRTSLMNLRTHQWDEELCALFGVPMNSLPDIVPTTGNFGTIQTDNGPVPVTASIVDQQAALYGFGCRKEGDGKITFGTGAFALMVTGSELHHRPDLGLLPTVAWQKHGEAPVYALDGGVYTASAALNWAKGLGLFEKFEDINQFTSHAAIDQGLVFVPALSGLGCPHWDDKARGSWMGLSLDHEPQQLIQAILEGIAFRAAEIWNAMQQCVASTGPVPVDGGMSQNAYFIQFLSDCLGRTVQPANIPELTAIGTALLAAEGVGHPIAFTPEFGKHVPMVDRSAGYQKFQKAVGMSRNWS</sequence>
<dbReference type="InterPro" id="IPR043129">
    <property type="entry name" value="ATPase_NBD"/>
</dbReference>
<dbReference type="Gene3D" id="3.30.420.40">
    <property type="match status" value="2"/>
</dbReference>
<dbReference type="PIRSF" id="PIRSF000538">
    <property type="entry name" value="GlpK"/>
    <property type="match status" value="1"/>
</dbReference>
<dbReference type="GO" id="GO:0004370">
    <property type="term" value="F:glycerol kinase activity"/>
    <property type="evidence" value="ECO:0007669"/>
    <property type="project" value="TreeGrafter"/>
</dbReference>
<dbReference type="PROSITE" id="PS00445">
    <property type="entry name" value="FGGY_KINASES_2"/>
    <property type="match status" value="1"/>
</dbReference>
<keyword evidence="3" id="KW-0547">Nucleotide-binding</keyword>
<evidence type="ECO:0000313" key="11">
    <source>
        <dbReference type="Proteomes" id="UP000219439"/>
    </source>
</evidence>
<dbReference type="SUPFAM" id="SSF53067">
    <property type="entry name" value="Actin-like ATPase domain"/>
    <property type="match status" value="2"/>
</dbReference>
<comment type="similarity">
    <text evidence="1 7">Belongs to the FGGY kinase family.</text>
</comment>
<dbReference type="AlphaFoldDB" id="A0A285NGX3"/>
<organism evidence="10 11">
    <name type="scientific">Cohaesibacter gelatinilyticus</name>
    <dbReference type="NCBI Taxonomy" id="372072"/>
    <lineage>
        <taxon>Bacteria</taxon>
        <taxon>Pseudomonadati</taxon>
        <taxon>Pseudomonadota</taxon>
        <taxon>Alphaproteobacteria</taxon>
        <taxon>Hyphomicrobiales</taxon>
        <taxon>Cohaesibacteraceae</taxon>
    </lineage>
</organism>
<gene>
    <name evidence="10" type="ORF">SAMN06265368_1792</name>
</gene>
<reference evidence="10 11" key="1">
    <citation type="submission" date="2017-09" db="EMBL/GenBank/DDBJ databases">
        <authorList>
            <person name="Ehlers B."/>
            <person name="Leendertz F.H."/>
        </authorList>
    </citation>
    <scope>NUCLEOTIDE SEQUENCE [LARGE SCALE GENOMIC DNA]</scope>
    <source>
        <strain evidence="10 11">DSM 18289</strain>
    </source>
</reference>
<feature type="domain" description="Carbohydrate kinase FGGY N-terminal" evidence="8">
    <location>
        <begin position="3"/>
        <end position="236"/>
    </location>
</feature>
<dbReference type="InterPro" id="IPR018483">
    <property type="entry name" value="Carb_kinase_FGGY_CS"/>
</dbReference>
<dbReference type="InterPro" id="IPR018484">
    <property type="entry name" value="FGGY_N"/>
</dbReference>
<dbReference type="PANTHER" id="PTHR10196">
    <property type="entry name" value="SUGAR KINASE"/>
    <property type="match status" value="1"/>
</dbReference>
<evidence type="ECO:0000259" key="8">
    <source>
        <dbReference type="Pfam" id="PF00370"/>
    </source>
</evidence>
<evidence type="ECO:0000256" key="2">
    <source>
        <dbReference type="ARBA" id="ARBA00022679"/>
    </source>
</evidence>
<accession>A0A285NGX3</accession>
<evidence type="ECO:0000313" key="10">
    <source>
        <dbReference type="EMBL" id="SNZ08744.1"/>
    </source>
</evidence>
<keyword evidence="4 7" id="KW-0418">Kinase</keyword>
<dbReference type="Pfam" id="PF02782">
    <property type="entry name" value="FGGY_C"/>
    <property type="match status" value="1"/>
</dbReference>
<dbReference type="RefSeq" id="WP_097152905.1">
    <property type="nucleotide sequence ID" value="NZ_OBEL01000001.1"/>
</dbReference>
<keyword evidence="5" id="KW-0067">ATP-binding</keyword>
<evidence type="ECO:0000256" key="7">
    <source>
        <dbReference type="RuleBase" id="RU003733"/>
    </source>
</evidence>
<dbReference type="Pfam" id="PF00370">
    <property type="entry name" value="FGGY_N"/>
    <property type="match status" value="1"/>
</dbReference>
<evidence type="ECO:0000256" key="4">
    <source>
        <dbReference type="ARBA" id="ARBA00022777"/>
    </source>
</evidence>
<evidence type="ECO:0000256" key="6">
    <source>
        <dbReference type="ARBA" id="ARBA00043149"/>
    </source>
</evidence>
<dbReference type="CDD" id="cd07769">
    <property type="entry name" value="ASKHA_NBD_FGGY_GK"/>
    <property type="match status" value="1"/>
</dbReference>
<dbReference type="EMBL" id="OBEL01000001">
    <property type="protein sequence ID" value="SNZ08744.1"/>
    <property type="molecule type" value="Genomic_DNA"/>
</dbReference>
<evidence type="ECO:0000256" key="3">
    <source>
        <dbReference type="ARBA" id="ARBA00022741"/>
    </source>
</evidence>